<dbReference type="AlphaFoldDB" id="A0A8K0ABL1"/>
<dbReference type="InterPro" id="IPR044925">
    <property type="entry name" value="His-Me_finger_sf"/>
</dbReference>
<dbReference type="GO" id="GO:0008270">
    <property type="term" value="F:zinc ion binding"/>
    <property type="evidence" value="ECO:0007669"/>
    <property type="project" value="UniProtKB-KW"/>
</dbReference>
<keyword evidence="2" id="KW-0808">Transferase</keyword>
<dbReference type="SUPFAM" id="SSF144232">
    <property type="entry name" value="HIT/MYND zinc finger-like"/>
    <property type="match status" value="1"/>
</dbReference>
<dbReference type="InterPro" id="IPR032978">
    <property type="entry name" value="ZMYND19"/>
</dbReference>
<evidence type="ECO:0000256" key="5">
    <source>
        <dbReference type="ARBA" id="ARBA00022771"/>
    </source>
</evidence>
<protein>
    <submittedName>
        <fullName evidence="12">ZMYND19 protein</fullName>
    </submittedName>
</protein>
<feature type="domain" description="AGC-kinase C-terminal" evidence="11">
    <location>
        <begin position="69"/>
        <end position="140"/>
    </location>
</feature>
<accession>A0A8K0ABL1</accession>
<dbReference type="Pfam" id="PF01753">
    <property type="entry name" value="zf-MYND"/>
    <property type="match status" value="1"/>
</dbReference>
<proteinExistence type="predicted"/>
<sequence length="389" mass="44343">MNDGCVMWMRNVLSHSCSVNGRCHQVTVSLKFPGKTRVSKEARKLVQCLCCEAGDRLSYEEITCLPFFTGVDWSNLTDFVPPYIPVGGCEDDTSNFERFEPELRLPNVELFRSQRGQISRKDLPFVGFIKDLSGPLTRHSKKTATILLHRNLGEERGSSGMAGFKLGIVRLGRAAGKTKYSLLDERDIPLVENYAFEAQVEVDKDGNGARVFAFCWEIEKGRALGNFVHNILWERHCGGIAPGYKVVHKNGVTVDNRLENLTLVAQAKPLKIQEGTKTDSRENNLYWIAIQQLPPDPIDEHFPEMSQSKVYNANGEEMEEEEEGTIYYECHYPPCTLIEEEMHQFSICGRCQQARYCGTRCQQKDWPAHKKRCRERRKNAVEDDSPVDR</sequence>
<dbReference type="InterPro" id="IPR002893">
    <property type="entry name" value="Znf_MYND"/>
</dbReference>
<dbReference type="PANTHER" id="PTHR46831">
    <property type="entry name" value="ZINC FINGER MYND DOMAIN-CONTAINING PROTEIN 19"/>
    <property type="match status" value="1"/>
</dbReference>
<dbReference type="GO" id="GO:0004674">
    <property type="term" value="F:protein serine/threonine kinase activity"/>
    <property type="evidence" value="ECO:0007669"/>
    <property type="project" value="UniProtKB-KW"/>
</dbReference>
<keyword evidence="8" id="KW-0067">ATP-binding</keyword>
<evidence type="ECO:0000256" key="6">
    <source>
        <dbReference type="ARBA" id="ARBA00022777"/>
    </source>
</evidence>
<keyword evidence="7" id="KW-0862">Zinc</keyword>
<gene>
    <name evidence="12" type="primary">ZMYND19</name>
    <name evidence="12" type="ORF">BLAG_LOCUS23972</name>
</gene>
<dbReference type="Proteomes" id="UP000838412">
    <property type="component" value="Chromosome 8"/>
</dbReference>
<dbReference type="GO" id="GO:0016020">
    <property type="term" value="C:membrane"/>
    <property type="evidence" value="ECO:0007669"/>
    <property type="project" value="TreeGrafter"/>
</dbReference>
<dbReference type="InterPro" id="IPR003615">
    <property type="entry name" value="HNH_nuc"/>
</dbReference>
<feature type="domain" description="MYND-type" evidence="10">
    <location>
        <begin position="335"/>
        <end position="373"/>
    </location>
</feature>
<keyword evidence="3" id="KW-0479">Metal-binding</keyword>
<dbReference type="GO" id="GO:0005737">
    <property type="term" value="C:cytoplasm"/>
    <property type="evidence" value="ECO:0007669"/>
    <property type="project" value="TreeGrafter"/>
</dbReference>
<evidence type="ECO:0000256" key="8">
    <source>
        <dbReference type="ARBA" id="ARBA00022840"/>
    </source>
</evidence>
<dbReference type="Pfam" id="PF13392">
    <property type="entry name" value="HNH_3"/>
    <property type="match status" value="1"/>
</dbReference>
<dbReference type="GO" id="GO:0045202">
    <property type="term" value="C:synapse"/>
    <property type="evidence" value="ECO:0007669"/>
    <property type="project" value="TreeGrafter"/>
</dbReference>
<dbReference type="GO" id="GO:0005524">
    <property type="term" value="F:ATP binding"/>
    <property type="evidence" value="ECO:0007669"/>
    <property type="project" value="UniProtKB-KW"/>
</dbReference>
<keyword evidence="4" id="KW-0547">Nucleotide-binding</keyword>
<evidence type="ECO:0000313" key="12">
    <source>
        <dbReference type="EMBL" id="CAH1272281.1"/>
    </source>
</evidence>
<keyword evidence="1" id="KW-0723">Serine/threonine-protein kinase</keyword>
<evidence type="ECO:0000259" key="10">
    <source>
        <dbReference type="PROSITE" id="PS50865"/>
    </source>
</evidence>
<organism evidence="12 13">
    <name type="scientific">Branchiostoma lanceolatum</name>
    <name type="common">Common lancelet</name>
    <name type="synonym">Amphioxus lanceolatum</name>
    <dbReference type="NCBI Taxonomy" id="7740"/>
    <lineage>
        <taxon>Eukaryota</taxon>
        <taxon>Metazoa</taxon>
        <taxon>Chordata</taxon>
        <taxon>Cephalochordata</taxon>
        <taxon>Leptocardii</taxon>
        <taxon>Amphioxiformes</taxon>
        <taxon>Branchiostomatidae</taxon>
        <taxon>Branchiostoma</taxon>
    </lineage>
</organism>
<evidence type="ECO:0000256" key="7">
    <source>
        <dbReference type="ARBA" id="ARBA00022833"/>
    </source>
</evidence>
<keyword evidence="5 9" id="KW-0863">Zinc-finger</keyword>
<evidence type="ECO:0000256" key="9">
    <source>
        <dbReference type="PROSITE-ProRule" id="PRU00134"/>
    </source>
</evidence>
<dbReference type="PANTHER" id="PTHR46831:SF1">
    <property type="entry name" value="ZINC FINGER MYND DOMAIN-CONTAINING PROTEIN 19"/>
    <property type="match status" value="1"/>
</dbReference>
<dbReference type="OrthoDB" id="2951111at2759"/>
<evidence type="ECO:0000256" key="3">
    <source>
        <dbReference type="ARBA" id="ARBA00022723"/>
    </source>
</evidence>
<evidence type="ECO:0000256" key="4">
    <source>
        <dbReference type="ARBA" id="ARBA00022741"/>
    </source>
</evidence>
<keyword evidence="6" id="KW-0418">Kinase</keyword>
<dbReference type="EMBL" id="OV696693">
    <property type="protein sequence ID" value="CAH1272281.1"/>
    <property type="molecule type" value="Genomic_DNA"/>
</dbReference>
<evidence type="ECO:0000313" key="13">
    <source>
        <dbReference type="Proteomes" id="UP000838412"/>
    </source>
</evidence>
<dbReference type="PROSITE" id="PS50865">
    <property type="entry name" value="ZF_MYND_2"/>
    <property type="match status" value="1"/>
</dbReference>
<dbReference type="InterPro" id="IPR000961">
    <property type="entry name" value="AGC-kinase_C"/>
</dbReference>
<name>A0A8K0ABL1_BRALA</name>
<evidence type="ECO:0000256" key="2">
    <source>
        <dbReference type="ARBA" id="ARBA00022679"/>
    </source>
</evidence>
<dbReference type="Gene3D" id="6.10.140.2220">
    <property type="match status" value="1"/>
</dbReference>
<dbReference type="Gene3D" id="3.90.75.20">
    <property type="match status" value="1"/>
</dbReference>
<dbReference type="PROSITE" id="PS51285">
    <property type="entry name" value="AGC_KINASE_CTER"/>
    <property type="match status" value="1"/>
</dbReference>
<evidence type="ECO:0000259" key="11">
    <source>
        <dbReference type="PROSITE" id="PS51285"/>
    </source>
</evidence>
<dbReference type="SUPFAM" id="SSF54060">
    <property type="entry name" value="His-Me finger endonucleases"/>
    <property type="match status" value="1"/>
</dbReference>
<keyword evidence="13" id="KW-1185">Reference proteome</keyword>
<evidence type="ECO:0000256" key="1">
    <source>
        <dbReference type="ARBA" id="ARBA00022527"/>
    </source>
</evidence>
<reference evidence="12" key="1">
    <citation type="submission" date="2022-01" db="EMBL/GenBank/DDBJ databases">
        <authorList>
            <person name="Braso-Vives M."/>
        </authorList>
    </citation>
    <scope>NUCLEOTIDE SEQUENCE</scope>
</reference>
<dbReference type="Gene3D" id="1.10.510.10">
    <property type="entry name" value="Transferase(Phosphotransferase) domain 1"/>
    <property type="match status" value="1"/>
</dbReference>